<dbReference type="AlphaFoldDB" id="A0A2U3L531"/>
<protein>
    <submittedName>
        <fullName evidence="2">Uncharacterized protein</fullName>
    </submittedName>
</protein>
<accession>A0A2U3L531</accession>
<organism evidence="2 3">
    <name type="scientific">Candidatus Desulfosporosinus infrequens</name>
    <dbReference type="NCBI Taxonomy" id="2043169"/>
    <lineage>
        <taxon>Bacteria</taxon>
        <taxon>Bacillati</taxon>
        <taxon>Bacillota</taxon>
        <taxon>Clostridia</taxon>
        <taxon>Eubacteriales</taxon>
        <taxon>Desulfitobacteriaceae</taxon>
        <taxon>Desulfosporosinus</taxon>
    </lineage>
</organism>
<sequence>MPTAPESCRWLPLSATGNSASATVQGGTDKPLFRPIGGGEVCLEQRKTLEKK</sequence>
<dbReference type="Proteomes" id="UP000238916">
    <property type="component" value="Unassembled WGS sequence"/>
</dbReference>
<evidence type="ECO:0000313" key="2">
    <source>
        <dbReference type="EMBL" id="SPF46960.1"/>
    </source>
</evidence>
<dbReference type="EMBL" id="OMOF01000306">
    <property type="protein sequence ID" value="SPF46960.1"/>
    <property type="molecule type" value="Genomic_DNA"/>
</dbReference>
<proteinExistence type="predicted"/>
<evidence type="ECO:0000256" key="1">
    <source>
        <dbReference type="SAM" id="MobiDB-lite"/>
    </source>
</evidence>
<evidence type="ECO:0000313" key="3">
    <source>
        <dbReference type="Proteomes" id="UP000238916"/>
    </source>
</evidence>
<gene>
    <name evidence="2" type="ORF">SBF1_3740011</name>
</gene>
<name>A0A2U3L531_9FIRM</name>
<feature type="compositionally biased region" description="Polar residues" evidence="1">
    <location>
        <begin position="15"/>
        <end position="26"/>
    </location>
</feature>
<reference evidence="3" key="1">
    <citation type="submission" date="2018-02" db="EMBL/GenBank/DDBJ databases">
        <authorList>
            <person name="Hausmann B."/>
        </authorList>
    </citation>
    <scope>NUCLEOTIDE SEQUENCE [LARGE SCALE GENOMIC DNA]</scope>
    <source>
        <strain evidence="3">Peat soil MAG SbF1</strain>
    </source>
</reference>
<feature type="region of interest" description="Disordered" evidence="1">
    <location>
        <begin position="1"/>
        <end position="31"/>
    </location>
</feature>